<evidence type="ECO:0000313" key="2">
    <source>
        <dbReference type="EMBL" id="AHW63303.1"/>
    </source>
</evidence>
<name>X5DJQ0_9CORY</name>
<dbReference type="PANTHER" id="PTHR40763:SF5">
    <property type="entry name" value="MEMBRANE PROTEIN"/>
    <property type="match status" value="1"/>
</dbReference>
<evidence type="ECO:0000313" key="3">
    <source>
        <dbReference type="Proteomes" id="UP000023703"/>
    </source>
</evidence>
<dbReference type="AlphaFoldDB" id="X5DJQ0"/>
<reference evidence="2 3" key="1">
    <citation type="journal article" date="2015" name="Int. J. Syst. Evol. Microbiol.">
        <title>Revisiting Corynebacterium glyciniphilum (ex Kubota et al., 1972) sp. nov., nom. rev., isolated from putrefied banana.</title>
        <authorList>
            <person name="Al-Dilaimi A."/>
            <person name="Bednarz H."/>
            <person name="Lomker A."/>
            <person name="Niehaus K."/>
            <person name="Kalinowski J."/>
            <person name="Ruckert C."/>
        </authorList>
    </citation>
    <scope>NUCLEOTIDE SEQUENCE [LARGE SCALE GENOMIC DNA]</scope>
    <source>
        <strain evidence="2">AJ 3170</strain>
    </source>
</reference>
<sequence length="230" mass="25233">MMVAAILNPMDLIPDGPHHPDRIPDERRHRLSDALTLAVGQGRIDLTEFSELSDEVWSTTDVARFERLETLVMGNNGRRDVEELAAKAATPVPEFSRPQTVPQVSSPSQNLWFGDLKRGGDMQLATRESFFLLFGDVHLDLREASLSAPTTTLNIASIFGDVKITVPPGIRVENRMSLVFGDVKADQGPRLSPGAPVVVLTGHTTFGDVKITVAEPGVPLKKSWWDWLSG</sequence>
<dbReference type="STRING" id="1404245.CGLY_04275"/>
<evidence type="ECO:0000259" key="1">
    <source>
        <dbReference type="Pfam" id="PF09922"/>
    </source>
</evidence>
<dbReference type="Proteomes" id="UP000023703">
    <property type="component" value="Chromosome"/>
</dbReference>
<dbReference type="EMBL" id="CP006842">
    <property type="protein sequence ID" value="AHW63303.1"/>
    <property type="molecule type" value="Genomic_DNA"/>
</dbReference>
<proteinExistence type="predicted"/>
<accession>X5DJQ0</accession>
<feature type="domain" description="Cell wall-active antibiotics response LiaF-like C-terminal" evidence="1">
    <location>
        <begin position="112"/>
        <end position="184"/>
    </location>
</feature>
<dbReference type="InterPro" id="IPR024425">
    <property type="entry name" value="LiaF-like_C"/>
</dbReference>
<gene>
    <name evidence="2" type="ORF">CGLY_04275</name>
</gene>
<keyword evidence="3" id="KW-1185">Reference proteome</keyword>
<dbReference type="KEGG" id="cgy:CGLY_04275"/>
<organism evidence="2 3">
    <name type="scientific">Corynebacterium glyciniphilum AJ 3170</name>
    <dbReference type="NCBI Taxonomy" id="1404245"/>
    <lineage>
        <taxon>Bacteria</taxon>
        <taxon>Bacillati</taxon>
        <taxon>Actinomycetota</taxon>
        <taxon>Actinomycetes</taxon>
        <taxon>Mycobacteriales</taxon>
        <taxon>Corynebacteriaceae</taxon>
        <taxon>Corynebacterium</taxon>
    </lineage>
</organism>
<dbReference type="HOGENOM" id="CLU_075817_1_1_11"/>
<dbReference type="Pfam" id="PF09922">
    <property type="entry name" value="LiaF-like_C"/>
    <property type="match status" value="1"/>
</dbReference>
<dbReference type="eggNOG" id="COG4758">
    <property type="taxonomic scope" value="Bacteria"/>
</dbReference>
<protein>
    <recommendedName>
        <fullName evidence="1">Cell wall-active antibiotics response LiaF-like C-terminal domain-containing protein</fullName>
    </recommendedName>
</protein>
<dbReference type="PANTHER" id="PTHR40763">
    <property type="entry name" value="MEMBRANE PROTEIN-RELATED"/>
    <property type="match status" value="1"/>
</dbReference>